<evidence type="ECO:0000313" key="2">
    <source>
        <dbReference type="Proteomes" id="UP000807306"/>
    </source>
</evidence>
<sequence length="102" mass="11760">MSLKVLSFARVFTSRSVKGRGLWLNCMVSFRVVQSLFLRCDAGVDDFVDVSLFDCLSVLYFAMLYRKNALINIIFCTYHRSTRMTVNAILYMVDRNVRLVAS</sequence>
<dbReference type="AlphaFoldDB" id="A0A9P6E7Q6"/>
<gene>
    <name evidence="1" type="ORF">CPB83DRAFT_645587</name>
</gene>
<dbReference type="Proteomes" id="UP000807306">
    <property type="component" value="Unassembled WGS sequence"/>
</dbReference>
<accession>A0A9P6E7Q6</accession>
<protein>
    <submittedName>
        <fullName evidence="1">Uncharacterized protein</fullName>
    </submittedName>
</protein>
<proteinExistence type="predicted"/>
<comment type="caution">
    <text evidence="1">The sequence shown here is derived from an EMBL/GenBank/DDBJ whole genome shotgun (WGS) entry which is preliminary data.</text>
</comment>
<dbReference type="EMBL" id="MU157907">
    <property type="protein sequence ID" value="KAF9523933.1"/>
    <property type="molecule type" value="Genomic_DNA"/>
</dbReference>
<keyword evidence="2" id="KW-1185">Reference proteome</keyword>
<reference evidence="1" key="1">
    <citation type="submission" date="2020-11" db="EMBL/GenBank/DDBJ databases">
        <authorList>
            <consortium name="DOE Joint Genome Institute"/>
            <person name="Ahrendt S."/>
            <person name="Riley R."/>
            <person name="Andreopoulos W."/>
            <person name="Labutti K."/>
            <person name="Pangilinan J."/>
            <person name="Ruiz-Duenas F.J."/>
            <person name="Barrasa J.M."/>
            <person name="Sanchez-Garcia M."/>
            <person name="Camarero S."/>
            <person name="Miyauchi S."/>
            <person name="Serrano A."/>
            <person name="Linde D."/>
            <person name="Babiker R."/>
            <person name="Drula E."/>
            <person name="Ayuso-Fernandez I."/>
            <person name="Pacheco R."/>
            <person name="Padilla G."/>
            <person name="Ferreira P."/>
            <person name="Barriuso J."/>
            <person name="Kellner H."/>
            <person name="Castanera R."/>
            <person name="Alfaro M."/>
            <person name="Ramirez L."/>
            <person name="Pisabarro A.G."/>
            <person name="Kuo A."/>
            <person name="Tritt A."/>
            <person name="Lipzen A."/>
            <person name="He G."/>
            <person name="Yan M."/>
            <person name="Ng V."/>
            <person name="Cullen D."/>
            <person name="Martin F."/>
            <person name="Rosso M.-N."/>
            <person name="Henrissat B."/>
            <person name="Hibbett D."/>
            <person name="Martinez A.T."/>
            <person name="Grigoriev I.V."/>
        </authorList>
    </citation>
    <scope>NUCLEOTIDE SEQUENCE</scope>
    <source>
        <strain evidence="1">CBS 506.95</strain>
    </source>
</reference>
<organism evidence="1 2">
    <name type="scientific">Crepidotus variabilis</name>
    <dbReference type="NCBI Taxonomy" id="179855"/>
    <lineage>
        <taxon>Eukaryota</taxon>
        <taxon>Fungi</taxon>
        <taxon>Dikarya</taxon>
        <taxon>Basidiomycota</taxon>
        <taxon>Agaricomycotina</taxon>
        <taxon>Agaricomycetes</taxon>
        <taxon>Agaricomycetidae</taxon>
        <taxon>Agaricales</taxon>
        <taxon>Agaricineae</taxon>
        <taxon>Crepidotaceae</taxon>
        <taxon>Crepidotus</taxon>
    </lineage>
</organism>
<name>A0A9P6E7Q6_9AGAR</name>
<evidence type="ECO:0000313" key="1">
    <source>
        <dbReference type="EMBL" id="KAF9523933.1"/>
    </source>
</evidence>